<dbReference type="CDD" id="cd07043">
    <property type="entry name" value="STAS_anti-anti-sigma_factors"/>
    <property type="match status" value="1"/>
</dbReference>
<comment type="caution">
    <text evidence="2">The sequence shown here is derived from an EMBL/GenBank/DDBJ whole genome shotgun (WGS) entry which is preliminary data.</text>
</comment>
<dbReference type="PANTHER" id="PTHR33495">
    <property type="entry name" value="ANTI-SIGMA FACTOR ANTAGONIST TM_1081-RELATED-RELATED"/>
    <property type="match status" value="1"/>
</dbReference>
<evidence type="ECO:0000313" key="3">
    <source>
        <dbReference type="Proteomes" id="UP000640333"/>
    </source>
</evidence>
<dbReference type="SUPFAM" id="SSF52091">
    <property type="entry name" value="SpoIIaa-like"/>
    <property type="match status" value="1"/>
</dbReference>
<dbReference type="InterPro" id="IPR002645">
    <property type="entry name" value="STAS_dom"/>
</dbReference>
<proteinExistence type="predicted"/>
<dbReference type="Gene3D" id="3.30.750.24">
    <property type="entry name" value="STAS domain"/>
    <property type="match status" value="1"/>
</dbReference>
<name>A0A8J7F6R5_9GAMM</name>
<dbReference type="PROSITE" id="PS50801">
    <property type="entry name" value="STAS"/>
    <property type="match status" value="1"/>
</dbReference>
<protein>
    <submittedName>
        <fullName evidence="2">STAS domain-containing protein</fullName>
    </submittedName>
</protein>
<reference evidence="2" key="1">
    <citation type="submission" date="2020-10" db="EMBL/GenBank/DDBJ databases">
        <title>Bacterium isolated from coastal waters sediment.</title>
        <authorList>
            <person name="Chen R.-J."/>
            <person name="Lu D.-C."/>
            <person name="Zhu K.-L."/>
            <person name="Du Z.-J."/>
        </authorList>
    </citation>
    <scope>NUCLEOTIDE SEQUENCE</scope>
    <source>
        <strain evidence="2">N1Y112</strain>
    </source>
</reference>
<dbReference type="InterPro" id="IPR036513">
    <property type="entry name" value="STAS_dom_sf"/>
</dbReference>
<dbReference type="GO" id="GO:0043856">
    <property type="term" value="F:anti-sigma factor antagonist activity"/>
    <property type="evidence" value="ECO:0007669"/>
    <property type="project" value="TreeGrafter"/>
</dbReference>
<dbReference type="AlphaFoldDB" id="A0A8J7F6R5"/>
<keyword evidence="3" id="KW-1185">Reference proteome</keyword>
<dbReference type="PANTHER" id="PTHR33495:SF2">
    <property type="entry name" value="ANTI-SIGMA FACTOR ANTAGONIST TM_1081-RELATED"/>
    <property type="match status" value="1"/>
</dbReference>
<dbReference type="Proteomes" id="UP000640333">
    <property type="component" value="Unassembled WGS sequence"/>
</dbReference>
<accession>A0A8J7F6R5</accession>
<evidence type="ECO:0000259" key="1">
    <source>
        <dbReference type="PROSITE" id="PS50801"/>
    </source>
</evidence>
<gene>
    <name evidence="2" type="ORF">IOQ59_02445</name>
</gene>
<dbReference type="EMBL" id="JADEYS010000002">
    <property type="protein sequence ID" value="MBE9396115.1"/>
    <property type="molecule type" value="Genomic_DNA"/>
</dbReference>
<dbReference type="RefSeq" id="WP_193951673.1">
    <property type="nucleotide sequence ID" value="NZ_JADEYS010000002.1"/>
</dbReference>
<dbReference type="Pfam" id="PF01740">
    <property type="entry name" value="STAS"/>
    <property type="match status" value="1"/>
</dbReference>
<evidence type="ECO:0000313" key="2">
    <source>
        <dbReference type="EMBL" id="MBE9396115.1"/>
    </source>
</evidence>
<feature type="domain" description="STAS" evidence="1">
    <location>
        <begin position="13"/>
        <end position="100"/>
    </location>
</feature>
<sequence>MQIHSHTSNDLSLRLEGSLDALAVEILRPRFDSLVQDKYDVTLDMTQIDFIDSSGIGAIVFLFKRLRSNDRSLSLAGVHGQPLELLRYLRIEQSINVQEH</sequence>
<organism evidence="2 3">
    <name type="scientific">Pontibacterium sinense</name>
    <dbReference type="NCBI Taxonomy" id="2781979"/>
    <lineage>
        <taxon>Bacteria</taxon>
        <taxon>Pseudomonadati</taxon>
        <taxon>Pseudomonadota</taxon>
        <taxon>Gammaproteobacteria</taxon>
        <taxon>Oceanospirillales</taxon>
        <taxon>Oceanospirillaceae</taxon>
        <taxon>Pontibacterium</taxon>
    </lineage>
</organism>